<evidence type="ECO:0000313" key="2">
    <source>
        <dbReference type="Proteomes" id="UP000785679"/>
    </source>
</evidence>
<evidence type="ECO:0000313" key="1">
    <source>
        <dbReference type="EMBL" id="TNV82675.1"/>
    </source>
</evidence>
<name>A0A8J8NYN2_HALGN</name>
<organism evidence="1 2">
    <name type="scientific">Halteria grandinella</name>
    <dbReference type="NCBI Taxonomy" id="5974"/>
    <lineage>
        <taxon>Eukaryota</taxon>
        <taxon>Sar</taxon>
        <taxon>Alveolata</taxon>
        <taxon>Ciliophora</taxon>
        <taxon>Intramacronucleata</taxon>
        <taxon>Spirotrichea</taxon>
        <taxon>Stichotrichia</taxon>
        <taxon>Sporadotrichida</taxon>
        <taxon>Halteriidae</taxon>
        <taxon>Halteria</taxon>
    </lineage>
</organism>
<dbReference type="AlphaFoldDB" id="A0A8J8NYN2"/>
<keyword evidence="2" id="KW-1185">Reference proteome</keyword>
<proteinExistence type="predicted"/>
<reference evidence="1" key="1">
    <citation type="submission" date="2019-06" db="EMBL/GenBank/DDBJ databases">
        <authorList>
            <person name="Zheng W."/>
        </authorList>
    </citation>
    <scope>NUCLEOTIDE SEQUENCE</scope>
    <source>
        <strain evidence="1">QDHG01</strain>
    </source>
</reference>
<dbReference type="EMBL" id="RRYP01004684">
    <property type="protein sequence ID" value="TNV82675.1"/>
    <property type="molecule type" value="Genomic_DNA"/>
</dbReference>
<comment type="caution">
    <text evidence="1">The sequence shown here is derived from an EMBL/GenBank/DDBJ whole genome shotgun (WGS) entry which is preliminary data.</text>
</comment>
<gene>
    <name evidence="1" type="ORF">FGO68_gene8389</name>
</gene>
<accession>A0A8J8NYN2</accession>
<dbReference type="Proteomes" id="UP000785679">
    <property type="component" value="Unassembled WGS sequence"/>
</dbReference>
<sequence>MISNAQNYEELKLQQCHNLLKPLYFQFQILALQQFKSNSMQCQIHCLKLSFCQNDSQSIPFDKIPMSFQFLKFQGQSYALLNMKLESESTIEEIFINLIYNPKEVKKLNARINLPQSEEQVFWNNFSINGSYQVTCQMDLALGDHDHLIIMYRPYQPLTNTLIGVSQSYD</sequence>
<protein>
    <submittedName>
        <fullName evidence="1">Uncharacterized protein</fullName>
    </submittedName>
</protein>